<dbReference type="InterPro" id="IPR055411">
    <property type="entry name" value="LRR_FXL15/At3g58940/PEG3-like"/>
</dbReference>
<accession>A0A835ETL4</accession>
<evidence type="ECO:0000313" key="4">
    <source>
        <dbReference type="Proteomes" id="UP000636709"/>
    </source>
</evidence>
<feature type="domain" description="F-box/LRR-repeat protein 15/At3g58940/PEG3-like LRR" evidence="2">
    <location>
        <begin position="156"/>
        <end position="268"/>
    </location>
</feature>
<reference evidence="3" key="1">
    <citation type="submission" date="2020-07" db="EMBL/GenBank/DDBJ databases">
        <title>Genome sequence and genetic diversity analysis of an under-domesticated orphan crop, white fonio (Digitaria exilis).</title>
        <authorList>
            <person name="Bennetzen J.L."/>
            <person name="Chen S."/>
            <person name="Ma X."/>
            <person name="Wang X."/>
            <person name="Yssel A.E.J."/>
            <person name="Chaluvadi S.R."/>
            <person name="Johnson M."/>
            <person name="Gangashetty P."/>
            <person name="Hamidou F."/>
            <person name="Sanogo M.D."/>
            <person name="Zwaenepoel A."/>
            <person name="Wallace J."/>
            <person name="Van De Peer Y."/>
            <person name="Van Deynze A."/>
        </authorList>
    </citation>
    <scope>NUCLEOTIDE SEQUENCE</scope>
    <source>
        <tissue evidence="3">Leaves</tissue>
    </source>
</reference>
<gene>
    <name evidence="3" type="ORF">HU200_027583</name>
</gene>
<dbReference type="PANTHER" id="PTHR31639">
    <property type="entry name" value="F-BOX PROTEIN-LIKE"/>
    <property type="match status" value="1"/>
</dbReference>
<dbReference type="AlphaFoldDB" id="A0A835ETL4"/>
<protein>
    <recommendedName>
        <fullName evidence="2">F-box/LRR-repeat protein 15/At3g58940/PEG3-like LRR domain-containing protein</fullName>
    </recommendedName>
</protein>
<dbReference type="OrthoDB" id="608606at2759"/>
<dbReference type="EMBL" id="JACEFO010001734">
    <property type="protein sequence ID" value="KAF8715037.1"/>
    <property type="molecule type" value="Genomic_DNA"/>
</dbReference>
<evidence type="ECO:0000313" key="3">
    <source>
        <dbReference type="EMBL" id="KAF8715037.1"/>
    </source>
</evidence>
<name>A0A835ETL4_9POAL</name>
<comment type="caution">
    <text evidence="3">The sequence shown here is derived from an EMBL/GenBank/DDBJ whole genome shotgun (WGS) entry which is preliminary data.</text>
</comment>
<dbReference type="InterPro" id="IPR036047">
    <property type="entry name" value="F-box-like_dom_sf"/>
</dbReference>
<organism evidence="3 4">
    <name type="scientific">Digitaria exilis</name>
    <dbReference type="NCBI Taxonomy" id="1010633"/>
    <lineage>
        <taxon>Eukaryota</taxon>
        <taxon>Viridiplantae</taxon>
        <taxon>Streptophyta</taxon>
        <taxon>Embryophyta</taxon>
        <taxon>Tracheophyta</taxon>
        <taxon>Spermatophyta</taxon>
        <taxon>Magnoliopsida</taxon>
        <taxon>Liliopsida</taxon>
        <taxon>Poales</taxon>
        <taxon>Poaceae</taxon>
        <taxon>PACMAD clade</taxon>
        <taxon>Panicoideae</taxon>
        <taxon>Panicodae</taxon>
        <taxon>Paniceae</taxon>
        <taxon>Anthephorinae</taxon>
        <taxon>Digitaria</taxon>
    </lineage>
</organism>
<dbReference type="SUPFAM" id="SSF81383">
    <property type="entry name" value="F-box domain"/>
    <property type="match status" value="1"/>
</dbReference>
<keyword evidence="4" id="KW-1185">Reference proteome</keyword>
<feature type="region of interest" description="Disordered" evidence="1">
    <location>
        <begin position="304"/>
        <end position="324"/>
    </location>
</feature>
<dbReference type="Pfam" id="PF24758">
    <property type="entry name" value="LRR_At5g56370"/>
    <property type="match status" value="1"/>
</dbReference>
<dbReference type="PANTHER" id="PTHR31639:SF295">
    <property type="entry name" value="OS04G0267600 PROTEIN"/>
    <property type="match status" value="1"/>
</dbReference>
<evidence type="ECO:0000256" key="1">
    <source>
        <dbReference type="SAM" id="MobiDB-lite"/>
    </source>
</evidence>
<dbReference type="Proteomes" id="UP000636709">
    <property type="component" value="Unassembled WGS sequence"/>
</dbReference>
<dbReference type="SUPFAM" id="SSF52047">
    <property type="entry name" value="RNI-like"/>
    <property type="match status" value="1"/>
</dbReference>
<proteinExistence type="predicted"/>
<sequence>MAKGSSSDRLSALDDAKLIHILSFLPTDEAVRTSVLSRRYQRLHATVPVVDLVDPNCRSRRDHSRSDDLPMCFDQKATCALLSRDPAAPIRAFRLYALHPTHTLLGQWVVVALRSGAEELELKLRCHEYSRLRLCPFGHYKGASADFDEADQGRYVRTPRHLFHSAAPQLRRLSLSRWRLDLPPGDGVLPMTSLQSLVLHRIMGDGQALQRLVSSCPRLVDLALEECPGVATLTVATASLRRFALVCCHNATHVRLETRALRSLRYKGGLLVTGHSRSSFFWIPSHAAVTALTVDICAARRRARSPPSRSSSPGAPTWSSCTSPCARPWPTTAACSRASCAGCRA</sequence>
<dbReference type="Gene3D" id="3.80.10.10">
    <property type="entry name" value="Ribonuclease Inhibitor"/>
    <property type="match status" value="1"/>
</dbReference>
<dbReference type="InterPro" id="IPR032675">
    <property type="entry name" value="LRR_dom_sf"/>
</dbReference>
<feature type="compositionally biased region" description="Low complexity" evidence="1">
    <location>
        <begin position="305"/>
        <end position="316"/>
    </location>
</feature>
<evidence type="ECO:0000259" key="2">
    <source>
        <dbReference type="Pfam" id="PF24758"/>
    </source>
</evidence>